<organism evidence="2 3">
    <name type="scientific">Methanoculleus bourgensis</name>
    <dbReference type="NCBI Taxonomy" id="83986"/>
    <lineage>
        <taxon>Archaea</taxon>
        <taxon>Methanobacteriati</taxon>
        <taxon>Methanobacteriota</taxon>
        <taxon>Stenosarchaea group</taxon>
        <taxon>Methanomicrobia</taxon>
        <taxon>Methanomicrobiales</taxon>
        <taxon>Methanomicrobiaceae</taxon>
        <taxon>Methanoculleus</taxon>
    </lineage>
</organism>
<name>A0A0X3BKR2_9EURY</name>
<feature type="region of interest" description="Disordered" evidence="1">
    <location>
        <begin position="98"/>
        <end position="120"/>
    </location>
</feature>
<proteinExistence type="predicted"/>
<protein>
    <submittedName>
        <fullName evidence="2">Uncharacterized protein</fullName>
    </submittedName>
</protein>
<dbReference type="AlphaFoldDB" id="A0A0X3BKR2"/>
<feature type="region of interest" description="Disordered" evidence="1">
    <location>
        <begin position="1"/>
        <end position="63"/>
    </location>
</feature>
<gene>
    <name evidence="2" type="ORF">MMAB1_0852</name>
</gene>
<dbReference type="Proteomes" id="UP000069850">
    <property type="component" value="Chromosome 1"/>
</dbReference>
<evidence type="ECO:0000313" key="2">
    <source>
        <dbReference type="EMBL" id="CVK32065.1"/>
    </source>
</evidence>
<accession>A0A0X3BKR2</accession>
<dbReference type="EMBL" id="LT158599">
    <property type="protein sequence ID" value="CVK32065.1"/>
    <property type="molecule type" value="Genomic_DNA"/>
</dbReference>
<dbReference type="KEGG" id="mema:MMAB1_0852"/>
<evidence type="ECO:0000313" key="3">
    <source>
        <dbReference type="Proteomes" id="UP000069850"/>
    </source>
</evidence>
<evidence type="ECO:0000256" key="1">
    <source>
        <dbReference type="SAM" id="MobiDB-lite"/>
    </source>
</evidence>
<reference evidence="2 3" key="1">
    <citation type="submission" date="2016-01" db="EMBL/GenBank/DDBJ databases">
        <authorList>
            <person name="Manzoor S."/>
        </authorList>
    </citation>
    <scope>NUCLEOTIDE SEQUENCE [LARGE SCALE GENOMIC DNA]</scope>
    <source>
        <strain evidence="2">Methanoculleus sp MAB1</strain>
    </source>
</reference>
<sequence length="120" mass="13326">MCRRTGDIYTSEEGAYPDQEWRESPASPAGNVRGSSAFSGRRRRTWQRPITLDPSASSVRAGVARSTKEATWTSWSSSPEVPGIFGFIRLERYLSELLGQTSGPGRKGRAQTPYRPPHPE</sequence>